<evidence type="ECO:0000256" key="1">
    <source>
        <dbReference type="ARBA" id="ARBA00000024"/>
    </source>
</evidence>
<evidence type="ECO:0000256" key="14">
    <source>
        <dbReference type="ARBA" id="ARBA00023268"/>
    </source>
</evidence>
<sequence>MSNPNTPTTDTSVNLKSANPNNKATWLDEITFTAEGLIPAIAQDKQTGEILMMAWMNRESLQLTAQTKTAVYFSRSRGKLWHKGETSGHTQIVHDIHLDCDADVIVLSVTQIGDIACHTGRKSCFYRKLNLTSTSPSWEAVAPVIKDPNEIYGTTVSKATDAIMATGNSNLDSAEAVATIEASTVLQQLDAVMAERKQADAKSSYVASLYAKGINKILEKVGEEAVETIIAAKDLASASNTTEAVVNTDNDLANEHPALTDDLIYEIADVWFHTIVTLAWFNIRSDRVLVELARRFGLSGIEEKNSRTQ</sequence>
<dbReference type="EMBL" id="UGVC01000001">
    <property type="protein sequence ID" value="SUD92187.1"/>
    <property type="molecule type" value="Genomic_DNA"/>
</dbReference>
<dbReference type="Gene3D" id="3.10.20.810">
    <property type="entry name" value="Phosphoribosyl-AMP cyclohydrolase"/>
    <property type="match status" value="1"/>
</dbReference>
<evidence type="ECO:0000313" key="17">
    <source>
        <dbReference type="EMBL" id="SUD92187.1"/>
    </source>
</evidence>
<keyword evidence="9 15" id="KW-0028">Amino-acid biosynthesis</keyword>
<keyword evidence="14 15" id="KW-0511">Multifunctional enzyme</keyword>
<proteinExistence type="inferred from homology"/>
<accession>A0A379LQR9</accession>
<evidence type="ECO:0000256" key="2">
    <source>
        <dbReference type="ARBA" id="ARBA00001460"/>
    </source>
</evidence>
<keyword evidence="12 15" id="KW-0067">ATP-binding</keyword>
<keyword evidence="8 15" id="KW-0963">Cytoplasm</keyword>
<dbReference type="InterPro" id="IPR002496">
    <property type="entry name" value="PRib_AMP_CycHydrolase_dom"/>
</dbReference>
<feature type="region of interest" description="Phosphoribosyl-ATP pyrophosphohydrolase" evidence="15">
    <location>
        <begin position="186"/>
        <end position="309"/>
    </location>
</feature>
<evidence type="ECO:0000256" key="5">
    <source>
        <dbReference type="ARBA" id="ARBA00005204"/>
    </source>
</evidence>
<dbReference type="STRING" id="1123034.GCA_000685805_02110"/>
<evidence type="ECO:0000256" key="11">
    <source>
        <dbReference type="ARBA" id="ARBA00022801"/>
    </source>
</evidence>
<dbReference type="InterPro" id="IPR038019">
    <property type="entry name" value="PRib_AMP_CycHydrolase_sf"/>
</dbReference>
<dbReference type="GO" id="GO:0004635">
    <property type="term" value="F:phosphoribosyl-AMP cyclohydrolase activity"/>
    <property type="evidence" value="ECO:0007669"/>
    <property type="project" value="UniProtKB-UniRule"/>
</dbReference>
<dbReference type="Proteomes" id="UP000254123">
    <property type="component" value="Unassembled WGS sequence"/>
</dbReference>
<reference evidence="17 18" key="1">
    <citation type="submission" date="2018-06" db="EMBL/GenBank/DDBJ databases">
        <authorList>
            <consortium name="Pathogen Informatics"/>
            <person name="Doyle S."/>
        </authorList>
    </citation>
    <scope>NUCLEOTIDE SEQUENCE [LARGE SCALE GENOMIC DNA]</scope>
    <source>
        <strain evidence="17 18">NCTC10526</strain>
    </source>
</reference>
<dbReference type="PANTHER" id="PTHR42945">
    <property type="entry name" value="HISTIDINE BIOSYNTHESIS BIFUNCTIONAL PROTEIN"/>
    <property type="match status" value="1"/>
</dbReference>
<evidence type="ECO:0000259" key="16">
    <source>
        <dbReference type="Pfam" id="PF01502"/>
    </source>
</evidence>
<dbReference type="Gene3D" id="1.10.287.1080">
    <property type="entry name" value="MazG-like"/>
    <property type="match status" value="1"/>
</dbReference>
<evidence type="ECO:0000256" key="8">
    <source>
        <dbReference type="ARBA" id="ARBA00022490"/>
    </source>
</evidence>
<dbReference type="SUPFAM" id="SSF141734">
    <property type="entry name" value="HisI-like"/>
    <property type="match status" value="1"/>
</dbReference>
<dbReference type="GO" id="GO:0000105">
    <property type="term" value="P:L-histidine biosynthetic process"/>
    <property type="evidence" value="ECO:0007669"/>
    <property type="project" value="UniProtKB-UniRule"/>
</dbReference>
<dbReference type="NCBIfam" id="NF000768">
    <property type="entry name" value="PRK00051.1"/>
    <property type="match status" value="1"/>
</dbReference>
<dbReference type="RefSeq" id="WP_081794452.1">
    <property type="nucleotide sequence ID" value="NZ_CAJHAQ010000001.1"/>
</dbReference>
<dbReference type="NCBIfam" id="NF002747">
    <property type="entry name" value="PRK02759.1"/>
    <property type="match status" value="1"/>
</dbReference>
<dbReference type="EC" id="3.5.4.19" evidence="15"/>
<evidence type="ECO:0000256" key="12">
    <source>
        <dbReference type="ARBA" id="ARBA00022840"/>
    </source>
</evidence>
<comment type="similarity">
    <text evidence="6 15">In the C-terminal section; belongs to the PRA-PH family.</text>
</comment>
<dbReference type="UniPathway" id="UPA00031">
    <property type="reaction ID" value="UER00007"/>
</dbReference>
<dbReference type="NCBIfam" id="TIGR03188">
    <property type="entry name" value="histidine_hisI"/>
    <property type="match status" value="1"/>
</dbReference>
<comment type="pathway">
    <text evidence="5 15">Amino-acid biosynthesis; L-histidine biosynthesis; L-histidine from 5-phospho-alpha-D-ribose 1-diphosphate: step 2/9.</text>
</comment>
<dbReference type="Pfam" id="PF01502">
    <property type="entry name" value="PRA-CH"/>
    <property type="match status" value="1"/>
</dbReference>
<evidence type="ECO:0000256" key="15">
    <source>
        <dbReference type="HAMAP-Rule" id="MF_01019"/>
    </source>
</evidence>
<evidence type="ECO:0000256" key="10">
    <source>
        <dbReference type="ARBA" id="ARBA00022741"/>
    </source>
</evidence>
<dbReference type="FunFam" id="3.10.20.810:FF:000001">
    <property type="entry name" value="Histidine biosynthesis bifunctional protein HisIE"/>
    <property type="match status" value="1"/>
</dbReference>
<dbReference type="HAMAP" id="MF_01021">
    <property type="entry name" value="HisI"/>
    <property type="match status" value="1"/>
</dbReference>
<dbReference type="SUPFAM" id="SSF101386">
    <property type="entry name" value="all-alpha NTP pyrophosphatases"/>
    <property type="match status" value="1"/>
</dbReference>
<dbReference type="GO" id="GO:0005737">
    <property type="term" value="C:cytoplasm"/>
    <property type="evidence" value="ECO:0007669"/>
    <property type="project" value="UniProtKB-SubCell"/>
</dbReference>
<dbReference type="HAMAP" id="MF_01020">
    <property type="entry name" value="HisE"/>
    <property type="match status" value="1"/>
</dbReference>
<evidence type="ECO:0000256" key="3">
    <source>
        <dbReference type="ARBA" id="ARBA00004496"/>
    </source>
</evidence>
<dbReference type="AlphaFoldDB" id="A0A379LQR9"/>
<comment type="similarity">
    <text evidence="7 15">In the N-terminal section; belongs to the PRA-CH family.</text>
</comment>
<feature type="domain" description="Phosphoribosyl-AMP cyclohydrolase" evidence="16">
    <location>
        <begin position="52"/>
        <end position="126"/>
    </location>
</feature>
<evidence type="ECO:0000256" key="7">
    <source>
        <dbReference type="ARBA" id="ARBA00008299"/>
    </source>
</evidence>
<dbReference type="GO" id="GO:0004636">
    <property type="term" value="F:phosphoribosyl-ATP diphosphatase activity"/>
    <property type="evidence" value="ECO:0007669"/>
    <property type="project" value="UniProtKB-UniRule"/>
</dbReference>
<dbReference type="CDD" id="cd11534">
    <property type="entry name" value="NTP-PPase_HisIE_like"/>
    <property type="match status" value="1"/>
</dbReference>
<comment type="pathway">
    <text evidence="4 15">Amino-acid biosynthesis; L-histidine biosynthesis; L-histidine from 5-phospho-alpha-D-ribose 1-diphosphate: step 3/9.</text>
</comment>
<dbReference type="NCBIfam" id="NF001611">
    <property type="entry name" value="PRK00400.1-3"/>
    <property type="match status" value="1"/>
</dbReference>
<feature type="region of interest" description="Phosphoribosyl-AMP cyclohydrolase" evidence="15">
    <location>
        <begin position="1"/>
        <end position="185"/>
    </location>
</feature>
<comment type="catalytic activity">
    <reaction evidence="2 15">
        <text>1-(5-phospho-beta-D-ribosyl)-ATP + H2O = 1-(5-phospho-beta-D-ribosyl)-5'-AMP + diphosphate + H(+)</text>
        <dbReference type="Rhea" id="RHEA:22828"/>
        <dbReference type="ChEBI" id="CHEBI:15377"/>
        <dbReference type="ChEBI" id="CHEBI:15378"/>
        <dbReference type="ChEBI" id="CHEBI:33019"/>
        <dbReference type="ChEBI" id="CHEBI:59457"/>
        <dbReference type="ChEBI" id="CHEBI:73183"/>
        <dbReference type="EC" id="3.6.1.31"/>
    </reaction>
</comment>
<comment type="catalytic activity">
    <reaction evidence="1 15">
        <text>1-(5-phospho-beta-D-ribosyl)-5'-AMP + H2O = 1-(5-phospho-beta-D-ribosyl)-5-[(5-phospho-beta-D-ribosylamino)methylideneamino]imidazole-4-carboxamide</text>
        <dbReference type="Rhea" id="RHEA:20049"/>
        <dbReference type="ChEBI" id="CHEBI:15377"/>
        <dbReference type="ChEBI" id="CHEBI:58435"/>
        <dbReference type="ChEBI" id="CHEBI:59457"/>
        <dbReference type="EC" id="3.5.4.19"/>
    </reaction>
</comment>
<dbReference type="InterPro" id="IPR008179">
    <property type="entry name" value="HisE"/>
</dbReference>
<name>A0A379LQR9_9GAMM</name>
<dbReference type="InterPro" id="IPR023019">
    <property type="entry name" value="His_synth_HisIE"/>
</dbReference>
<evidence type="ECO:0000256" key="9">
    <source>
        <dbReference type="ARBA" id="ARBA00022605"/>
    </source>
</evidence>
<dbReference type="GO" id="GO:0005524">
    <property type="term" value="F:ATP binding"/>
    <property type="evidence" value="ECO:0007669"/>
    <property type="project" value="UniProtKB-KW"/>
</dbReference>
<dbReference type="HAMAP" id="MF_01019">
    <property type="entry name" value="HisIE"/>
    <property type="match status" value="1"/>
</dbReference>
<evidence type="ECO:0000256" key="6">
    <source>
        <dbReference type="ARBA" id="ARBA00007731"/>
    </source>
</evidence>
<evidence type="ECO:0000313" key="18">
    <source>
        <dbReference type="Proteomes" id="UP000254123"/>
    </source>
</evidence>
<keyword evidence="13 15" id="KW-0368">Histidine biosynthesis</keyword>
<evidence type="ECO:0000256" key="13">
    <source>
        <dbReference type="ARBA" id="ARBA00023102"/>
    </source>
</evidence>
<keyword evidence="10 15" id="KW-0547">Nucleotide-binding</keyword>
<dbReference type="InterPro" id="IPR021130">
    <property type="entry name" value="PRib-ATP_PPHydrolase-like"/>
</dbReference>
<organism evidence="17 18">
    <name type="scientific">Psychrobacter phenylpyruvicus</name>
    <dbReference type="NCBI Taxonomy" id="29432"/>
    <lineage>
        <taxon>Bacteria</taxon>
        <taxon>Pseudomonadati</taxon>
        <taxon>Pseudomonadota</taxon>
        <taxon>Gammaproteobacteria</taxon>
        <taxon>Moraxellales</taxon>
        <taxon>Moraxellaceae</taxon>
        <taxon>Psychrobacter</taxon>
    </lineage>
</organism>
<dbReference type="EC" id="3.6.1.31" evidence="15"/>
<gene>
    <name evidence="17" type="primary">hisE</name>
    <name evidence="15" type="synonym">hisI</name>
    <name evidence="15" type="synonym">hisIE</name>
    <name evidence="17" type="ORF">NCTC10526_02569</name>
</gene>
<comment type="subcellular location">
    <subcellularLocation>
        <location evidence="3 15">Cytoplasm</location>
    </subcellularLocation>
</comment>
<dbReference type="PANTHER" id="PTHR42945:SF1">
    <property type="entry name" value="HISTIDINE BIOSYNTHESIS BIFUNCTIONAL PROTEIN HIS7"/>
    <property type="match status" value="1"/>
</dbReference>
<dbReference type="Pfam" id="PF01503">
    <property type="entry name" value="PRA-PH"/>
    <property type="match status" value="1"/>
</dbReference>
<dbReference type="InterPro" id="IPR026660">
    <property type="entry name" value="PRA-CH"/>
</dbReference>
<protein>
    <recommendedName>
        <fullName evidence="15">Histidine biosynthesis bifunctional protein HisIE</fullName>
    </recommendedName>
    <domain>
        <recommendedName>
            <fullName evidence="15">Phosphoribosyl-AMP cyclohydrolase</fullName>
            <shortName evidence="15">PRA-CH</shortName>
            <ecNumber evidence="15">3.5.4.19</ecNumber>
        </recommendedName>
    </domain>
    <domain>
        <recommendedName>
            <fullName evidence="15">Phosphoribosyl-ATP pyrophosphatase</fullName>
            <shortName evidence="15">PRA-PH</shortName>
            <ecNumber evidence="15">3.6.1.31</ecNumber>
        </recommendedName>
    </domain>
</protein>
<evidence type="ECO:0000256" key="4">
    <source>
        <dbReference type="ARBA" id="ARBA00005169"/>
    </source>
</evidence>
<keyword evidence="11 15" id="KW-0378">Hydrolase</keyword>
<keyword evidence="18" id="KW-1185">Reference proteome</keyword>